<feature type="domain" description="Response regulatory" evidence="11">
    <location>
        <begin position="668"/>
        <end position="790"/>
    </location>
</feature>
<dbReference type="InterPro" id="IPR001789">
    <property type="entry name" value="Sig_transdc_resp-reg_receiver"/>
</dbReference>
<keyword evidence="9" id="KW-0472">Membrane</keyword>
<dbReference type="PANTHER" id="PTHR45339">
    <property type="entry name" value="HYBRID SIGNAL TRANSDUCTION HISTIDINE KINASE J"/>
    <property type="match status" value="1"/>
</dbReference>
<dbReference type="SUPFAM" id="SSF52172">
    <property type="entry name" value="CheY-like"/>
    <property type="match status" value="1"/>
</dbReference>
<dbReference type="InterPro" id="IPR036890">
    <property type="entry name" value="HATPase_C_sf"/>
</dbReference>
<keyword evidence="12" id="KW-0808">Transferase</keyword>
<keyword evidence="5" id="KW-0418">Kinase</keyword>
<dbReference type="InterPro" id="IPR003661">
    <property type="entry name" value="HisK_dim/P_dom"/>
</dbReference>
<dbReference type="Pfam" id="PF04392">
    <property type="entry name" value="ABC_sub_bind"/>
    <property type="match status" value="1"/>
</dbReference>
<evidence type="ECO:0000259" key="11">
    <source>
        <dbReference type="PROSITE" id="PS50110"/>
    </source>
</evidence>
<evidence type="ECO:0000256" key="1">
    <source>
        <dbReference type="ARBA" id="ARBA00000085"/>
    </source>
</evidence>
<feature type="transmembrane region" description="Helical" evidence="9">
    <location>
        <begin position="361"/>
        <end position="384"/>
    </location>
</feature>
<accession>A0A564TL75</accession>
<evidence type="ECO:0000256" key="8">
    <source>
        <dbReference type="PROSITE-ProRule" id="PRU00169"/>
    </source>
</evidence>
<dbReference type="Proteomes" id="UP000363661">
    <property type="component" value="Unassembled WGS sequence"/>
</dbReference>
<evidence type="ECO:0000256" key="7">
    <source>
        <dbReference type="ARBA" id="ARBA00024867"/>
    </source>
</evidence>
<feature type="domain" description="Histidine kinase" evidence="10">
    <location>
        <begin position="419"/>
        <end position="643"/>
    </location>
</feature>
<feature type="modified residue" description="4-aspartylphosphate" evidence="8">
    <location>
        <position position="720"/>
    </location>
</feature>
<evidence type="ECO:0000256" key="5">
    <source>
        <dbReference type="ARBA" id="ARBA00022777"/>
    </source>
</evidence>
<dbReference type="Pfam" id="PF00072">
    <property type="entry name" value="Response_reg"/>
    <property type="match status" value="1"/>
</dbReference>
<dbReference type="InterPro" id="IPR004358">
    <property type="entry name" value="Sig_transdc_His_kin-like_C"/>
</dbReference>
<gene>
    <name evidence="12" type="primary">rpfC_3</name>
    <name evidence="12" type="ORF">RTSSTS7063_01419</name>
</gene>
<dbReference type="InterPro" id="IPR036097">
    <property type="entry name" value="HisK_dim/P_sf"/>
</dbReference>
<organism evidence="12 13">
    <name type="scientific">[Ruminococcus] torques</name>
    <dbReference type="NCBI Taxonomy" id="33039"/>
    <lineage>
        <taxon>Bacteria</taxon>
        <taxon>Bacillati</taxon>
        <taxon>Bacillota</taxon>
        <taxon>Clostridia</taxon>
        <taxon>Lachnospirales</taxon>
        <taxon>Lachnospiraceae</taxon>
        <taxon>Mediterraneibacter</taxon>
    </lineage>
</organism>
<dbReference type="Pfam" id="PF02518">
    <property type="entry name" value="HATPase_c"/>
    <property type="match status" value="1"/>
</dbReference>
<evidence type="ECO:0000256" key="3">
    <source>
        <dbReference type="ARBA" id="ARBA00018672"/>
    </source>
</evidence>
<dbReference type="PROSITE" id="PS50110">
    <property type="entry name" value="RESPONSE_REGULATORY"/>
    <property type="match status" value="1"/>
</dbReference>
<evidence type="ECO:0000256" key="6">
    <source>
        <dbReference type="ARBA" id="ARBA00023012"/>
    </source>
</evidence>
<protein>
    <recommendedName>
        <fullName evidence="3">Stage 0 sporulation protein A homolog</fullName>
        <ecNumber evidence="2">2.7.13.3</ecNumber>
    </recommendedName>
</protein>
<dbReference type="EC" id="2.7.13.3" evidence="2"/>
<dbReference type="SMART" id="SM00388">
    <property type="entry name" value="HisKA"/>
    <property type="match status" value="1"/>
</dbReference>
<evidence type="ECO:0000313" key="12">
    <source>
        <dbReference type="EMBL" id="VUX07982.1"/>
    </source>
</evidence>
<dbReference type="Gene3D" id="3.40.50.2300">
    <property type="match status" value="3"/>
</dbReference>
<evidence type="ECO:0000256" key="4">
    <source>
        <dbReference type="ARBA" id="ARBA00022553"/>
    </source>
</evidence>
<keyword evidence="13" id="KW-1185">Reference proteome</keyword>
<dbReference type="CDD" id="cd17546">
    <property type="entry name" value="REC_hyHK_CKI1_RcsC-like"/>
    <property type="match status" value="1"/>
</dbReference>
<evidence type="ECO:0000313" key="13">
    <source>
        <dbReference type="Proteomes" id="UP000363661"/>
    </source>
</evidence>
<comment type="function">
    <text evidence="7">May play the central regulatory role in sporulation. It may be an element of the effector pathway responsible for the activation of sporulation genes in response to nutritional stress. Spo0A may act in concert with spo0H (a sigma factor) to control the expression of some genes that are critical to the sporulation process.</text>
</comment>
<dbReference type="PRINTS" id="PR00344">
    <property type="entry name" value="BCTRLSENSOR"/>
</dbReference>
<dbReference type="SMART" id="SM00387">
    <property type="entry name" value="HATPase_c"/>
    <property type="match status" value="1"/>
</dbReference>
<keyword evidence="9" id="KW-1133">Transmembrane helix</keyword>
<dbReference type="CDD" id="cd00082">
    <property type="entry name" value="HisKA"/>
    <property type="match status" value="1"/>
</dbReference>
<name>A0A564TL75_9FIRM</name>
<dbReference type="GO" id="GO:0000155">
    <property type="term" value="F:phosphorelay sensor kinase activity"/>
    <property type="evidence" value="ECO:0007669"/>
    <property type="project" value="InterPro"/>
</dbReference>
<dbReference type="PROSITE" id="PS50109">
    <property type="entry name" value="HIS_KIN"/>
    <property type="match status" value="1"/>
</dbReference>
<sequence length="792" mass="88963">MDSFEKNMHKKRNYSKILMVALLLIVTCCPVSVLAKNKNSLSAQKNHRLLFISSYSYNWSTVPLQIEGIQSKLDSNISLDIEFMDTKQINTKMAEQLLYDKLRYKEQHDGEYDAIIVGDDAALVFAMLYKDELFYKTPIVFEGINNIEYAQEVSQDPFVTGVIERSSYKENLEFAKKIEPQAKKIVAIVDNTVTGIGEQQQFYAQEEEYPEFTFDVINGSLLTQQQILDRISAIDKDTILIYLILSEDVNGNIYTNEQVCQIIKEYAKVPVFRFVQAGIGEGILGGNIVSHRKSGEIAAQMVMEIFKGTDPSGISMLDESPNEYYLDQQVLDKFNISKNLIPDDAEVINQKDGFWKMYGKVILAVFSISVVIMLAILVGIRTVYARRRYAELKKSNHQLEEAVAEAQAATQAKSQFLHSMSHDIRTPMNAIVGFTKIAMKQNSNAEVGDCLQKISNSSEHLLSLISDVLDISRIENGKPVYTPVPTELYSVADRVRDIIQGLTGEKELIFHTEIPFSNQKCMVFTDPLRIQEVLVNILGNAVKFTDAGGTISFIMKINPGEDEKHIIVKYIITDTGRGMSSEFLPHVFDEFSQERSGARTQYKGTGLGMAITKHYIDAMGGTIQVESKLGEGTTFVVELPMEILSVDEMENSDQTDQKNSEMQLQGKRVLIAEDNELNAEILETLLQDKGIQYVRAENGKEALNLFAAHPEGSFDAILMDIMMPEMDGYEATRRIRSMKDRPDGEKIPIIAMTANAFAEDMQASLAAGMNAHLTKPIEIDSLIRTISNQLKK</sequence>
<dbReference type="InterPro" id="IPR005467">
    <property type="entry name" value="His_kinase_dom"/>
</dbReference>
<dbReference type="InterPro" id="IPR003594">
    <property type="entry name" value="HATPase_dom"/>
</dbReference>
<dbReference type="Gene3D" id="3.30.565.10">
    <property type="entry name" value="Histidine kinase-like ATPase, C-terminal domain"/>
    <property type="match status" value="1"/>
</dbReference>
<dbReference type="SUPFAM" id="SSF55874">
    <property type="entry name" value="ATPase domain of HSP90 chaperone/DNA topoisomerase II/histidine kinase"/>
    <property type="match status" value="1"/>
</dbReference>
<keyword evidence="9" id="KW-0812">Transmembrane</keyword>
<dbReference type="PANTHER" id="PTHR45339:SF5">
    <property type="entry name" value="HISTIDINE KINASE"/>
    <property type="match status" value="1"/>
</dbReference>
<dbReference type="AlphaFoldDB" id="A0A564TL75"/>
<evidence type="ECO:0000256" key="9">
    <source>
        <dbReference type="SAM" id="Phobius"/>
    </source>
</evidence>
<dbReference type="InterPro" id="IPR011006">
    <property type="entry name" value="CheY-like_superfamily"/>
</dbReference>
<dbReference type="SMART" id="SM00448">
    <property type="entry name" value="REC"/>
    <property type="match status" value="1"/>
</dbReference>
<comment type="catalytic activity">
    <reaction evidence="1">
        <text>ATP + protein L-histidine = ADP + protein N-phospho-L-histidine.</text>
        <dbReference type="EC" id="2.7.13.3"/>
    </reaction>
</comment>
<dbReference type="Pfam" id="PF00512">
    <property type="entry name" value="HisKA"/>
    <property type="match status" value="1"/>
</dbReference>
<keyword evidence="4 8" id="KW-0597">Phosphoprotein</keyword>
<keyword evidence="6" id="KW-0902">Two-component regulatory system</keyword>
<reference evidence="12 13" key="1">
    <citation type="submission" date="2019-07" db="EMBL/GenBank/DDBJ databases">
        <authorList>
            <person name="Hibberd C M."/>
            <person name="Gehrig L. J."/>
            <person name="Chang H.-W."/>
            <person name="Venkatesh S."/>
        </authorList>
    </citation>
    <scope>NUCLEOTIDE SEQUENCE [LARGE SCALE GENOMIC DNA]</scope>
    <source>
        <strain evidence="12">Ruminococcus_torques_SSTS_Bg7063</strain>
    </source>
</reference>
<evidence type="ECO:0000259" key="10">
    <source>
        <dbReference type="PROSITE" id="PS50109"/>
    </source>
</evidence>
<dbReference type="SUPFAM" id="SSF47384">
    <property type="entry name" value="Homodimeric domain of signal transducing histidine kinase"/>
    <property type="match status" value="1"/>
</dbReference>
<dbReference type="EMBL" id="CABHNA010000053">
    <property type="protein sequence ID" value="VUX07982.1"/>
    <property type="molecule type" value="Genomic_DNA"/>
</dbReference>
<dbReference type="Gene3D" id="1.10.287.130">
    <property type="match status" value="1"/>
</dbReference>
<proteinExistence type="predicted"/>
<dbReference type="InterPro" id="IPR007487">
    <property type="entry name" value="ABC_transpt-TYRBP-like"/>
</dbReference>
<evidence type="ECO:0000256" key="2">
    <source>
        <dbReference type="ARBA" id="ARBA00012438"/>
    </source>
</evidence>